<feature type="signal peptide" evidence="1">
    <location>
        <begin position="1"/>
        <end position="23"/>
    </location>
</feature>
<dbReference type="EMBL" id="ABEXCJ040000009">
    <property type="protein sequence ID" value="ELR5219281.1"/>
    <property type="molecule type" value="Genomic_DNA"/>
</dbReference>
<keyword evidence="1" id="KW-0732">Signal</keyword>
<dbReference type="InterPro" id="IPR008966">
    <property type="entry name" value="Adhesion_dom_sf"/>
</dbReference>
<gene>
    <name evidence="4" type="ORF">M0K77_003830</name>
    <name evidence="3" type="ORF">M0K77_RS19150</name>
</gene>
<dbReference type="InterPro" id="IPR050263">
    <property type="entry name" value="Bact_Fimbrial_Adh_Pro"/>
</dbReference>
<name>A0A427HJ44_PRORE</name>
<feature type="domain" description="Fimbrial-type adhesion" evidence="2">
    <location>
        <begin position="28"/>
        <end position="173"/>
    </location>
</feature>
<feature type="chain" id="PRO_5042369639" evidence="1">
    <location>
        <begin position="24"/>
        <end position="174"/>
    </location>
</feature>
<protein>
    <submittedName>
        <fullName evidence="3">Fimbrial protein</fullName>
    </submittedName>
</protein>
<evidence type="ECO:0000259" key="2">
    <source>
        <dbReference type="Pfam" id="PF00419"/>
    </source>
</evidence>
<dbReference type="InterPro" id="IPR000259">
    <property type="entry name" value="Adhesion_dom_fimbrial"/>
</dbReference>
<dbReference type="InterPro" id="IPR036937">
    <property type="entry name" value="Adhesion_dom_fimbrial_sf"/>
</dbReference>
<sequence>MKKNVFAYLIAASSVFAINNALAADGTIDFTGEITDQACELSAGSDALKVNLGKVSKTALSGAGDTAAATRFTIKLINCPKAVTTASVKFDADSYLNDSQVIKLKDEPGVATGVGIQITDDANAVVPLYTASKAYPLKDGVVNNLDFKAHYIAKSDAVTVGPANGNATFTINYN</sequence>
<dbReference type="RefSeq" id="WP_125891730.1">
    <property type="nucleotide sequence ID" value="NZ_CP096258.1"/>
</dbReference>
<proteinExistence type="predicted"/>
<evidence type="ECO:0000256" key="1">
    <source>
        <dbReference type="SAM" id="SignalP"/>
    </source>
</evidence>
<dbReference type="PANTHER" id="PTHR33420:SF26">
    <property type="entry name" value="FIMBRIAL SUBUNIT"/>
    <property type="match status" value="1"/>
</dbReference>
<dbReference type="GO" id="GO:0009289">
    <property type="term" value="C:pilus"/>
    <property type="evidence" value="ECO:0007669"/>
    <property type="project" value="InterPro"/>
</dbReference>
<dbReference type="Pfam" id="PF00419">
    <property type="entry name" value="Fimbrial"/>
    <property type="match status" value="1"/>
</dbReference>
<dbReference type="SUPFAM" id="SSF49401">
    <property type="entry name" value="Bacterial adhesins"/>
    <property type="match status" value="1"/>
</dbReference>
<dbReference type="PANTHER" id="PTHR33420">
    <property type="entry name" value="FIMBRIAL SUBUNIT ELFA-RELATED"/>
    <property type="match status" value="1"/>
</dbReference>
<evidence type="ECO:0000313" key="4">
    <source>
        <dbReference type="EMBL" id="EMR4591468.1"/>
    </source>
</evidence>
<dbReference type="AlphaFoldDB" id="A0A427HJ44"/>
<evidence type="ECO:0000313" key="3">
    <source>
        <dbReference type="EMBL" id="ELR5219281.1"/>
    </source>
</evidence>
<dbReference type="OrthoDB" id="6466381at2"/>
<comment type="caution">
    <text evidence="3">The sequence shown here is derived from an EMBL/GenBank/DDBJ whole genome shotgun (WGS) entry which is preliminary data.</text>
</comment>
<reference evidence="3" key="1">
    <citation type="submission" date="2023-10" db="EMBL/GenBank/DDBJ databases">
        <authorList>
            <consortium name="Clinical and Environmental Microbiology Branch: Whole genome sequencing antimicrobial resistance pathogens in the healthcare setting"/>
        </authorList>
    </citation>
    <scope>NUCLEOTIDE SEQUENCE</scope>
    <source>
        <strain evidence="3">2020QW-00022</strain>
    </source>
</reference>
<organism evidence="3">
    <name type="scientific">Providencia rettgeri</name>
    <dbReference type="NCBI Taxonomy" id="587"/>
    <lineage>
        <taxon>Bacteria</taxon>
        <taxon>Pseudomonadati</taxon>
        <taxon>Pseudomonadota</taxon>
        <taxon>Gammaproteobacteria</taxon>
        <taxon>Enterobacterales</taxon>
        <taxon>Morganellaceae</taxon>
        <taxon>Providencia</taxon>
    </lineage>
</organism>
<dbReference type="EMBL" id="ABEXCJ050000009">
    <property type="protein sequence ID" value="EMR4591468.1"/>
    <property type="molecule type" value="Genomic_DNA"/>
</dbReference>
<dbReference type="Gene3D" id="2.60.40.1090">
    <property type="entry name" value="Fimbrial-type adhesion domain"/>
    <property type="match status" value="1"/>
</dbReference>
<accession>A0A427HJ44</accession>
<dbReference type="GO" id="GO:0043709">
    <property type="term" value="P:cell adhesion involved in single-species biofilm formation"/>
    <property type="evidence" value="ECO:0007669"/>
    <property type="project" value="TreeGrafter"/>
</dbReference>